<feature type="non-terminal residue" evidence="2">
    <location>
        <position position="1"/>
    </location>
</feature>
<sequence length="126" mass="14824">GDLPNESPQSSHVGWDQLPFDLFEQIADYARMKHNDEENNDIEDDDDLEDNYGDEEYDGDLEDDDVARLLKLRLVSKGMKANIDAYMTLQRNRPTLEFIRFVEMKSRDISPRRHSNAKVRRVHFSH</sequence>
<organism evidence="2 3">
    <name type="scientific">Pristionchus mayeri</name>
    <dbReference type="NCBI Taxonomy" id="1317129"/>
    <lineage>
        <taxon>Eukaryota</taxon>
        <taxon>Metazoa</taxon>
        <taxon>Ecdysozoa</taxon>
        <taxon>Nematoda</taxon>
        <taxon>Chromadorea</taxon>
        <taxon>Rhabditida</taxon>
        <taxon>Rhabditina</taxon>
        <taxon>Diplogasteromorpha</taxon>
        <taxon>Diplogasteroidea</taxon>
        <taxon>Neodiplogasteridae</taxon>
        <taxon>Pristionchus</taxon>
    </lineage>
</organism>
<keyword evidence="3" id="KW-1185">Reference proteome</keyword>
<evidence type="ECO:0000313" key="3">
    <source>
        <dbReference type="Proteomes" id="UP001328107"/>
    </source>
</evidence>
<proteinExistence type="predicted"/>
<evidence type="ECO:0000313" key="2">
    <source>
        <dbReference type="EMBL" id="GMR61163.1"/>
    </source>
</evidence>
<dbReference type="EMBL" id="BTRK01000006">
    <property type="protein sequence ID" value="GMR61163.1"/>
    <property type="molecule type" value="Genomic_DNA"/>
</dbReference>
<gene>
    <name evidence="2" type="ORF">PMAYCL1PPCAC_31358</name>
</gene>
<comment type="caution">
    <text evidence="2">The sequence shown here is derived from an EMBL/GenBank/DDBJ whole genome shotgun (WGS) entry which is preliminary data.</text>
</comment>
<protein>
    <submittedName>
        <fullName evidence="2">Uncharacterized protein</fullName>
    </submittedName>
</protein>
<feature type="compositionally biased region" description="Acidic residues" evidence="1">
    <location>
        <begin position="38"/>
        <end position="60"/>
    </location>
</feature>
<reference evidence="3" key="1">
    <citation type="submission" date="2022-10" db="EMBL/GenBank/DDBJ databases">
        <title>Genome assembly of Pristionchus species.</title>
        <authorList>
            <person name="Yoshida K."/>
            <person name="Sommer R.J."/>
        </authorList>
    </citation>
    <scope>NUCLEOTIDE SEQUENCE [LARGE SCALE GENOMIC DNA]</scope>
    <source>
        <strain evidence="3">RS5460</strain>
    </source>
</reference>
<feature type="region of interest" description="Disordered" evidence="1">
    <location>
        <begin position="33"/>
        <end position="60"/>
    </location>
</feature>
<dbReference type="Proteomes" id="UP001328107">
    <property type="component" value="Unassembled WGS sequence"/>
</dbReference>
<accession>A0AAN5DDI3</accession>
<dbReference type="AlphaFoldDB" id="A0AAN5DDI3"/>
<evidence type="ECO:0000256" key="1">
    <source>
        <dbReference type="SAM" id="MobiDB-lite"/>
    </source>
</evidence>
<name>A0AAN5DDI3_9BILA</name>